<keyword evidence="4" id="KW-0336">GPI-anchor</keyword>
<feature type="signal peptide" evidence="8">
    <location>
        <begin position="1"/>
        <end position="25"/>
    </location>
</feature>
<sequence>MIAVECILQVLVAFLTLYGTTGVHAQQQTDYGPAGDAINSICKEAEFFVTLGASFRDLLAQRQTLLRELQQDKERFELAAKHPSLEASSCSFEALALHTSVMLSKARQQEQRIAVLAATFQEQANRWAAYLFGESEAASRVWEQGPTNKPTVATNTATLPLAFKEKGATACTDEKVASKLKSGKQLSEMTIKKLKLTPPERIAEALGTTTVVMTGCQSNSGACTPGNQVFHGTQNQDGLVVTHGSANDKGFIVTSVKSTGSQYKGSTGISIEDDSPGKTGCRADGDFENKMIPDNKVLAHNLCVLRAALQEPRAGKLIVDGEQLAADDDFLQVANNLLSALWERQDLSKGDSKAKLGEIVKTTFGKNKQAFDSKFRDPANQKQIIYGTGATPEKGTIGQLAGTPAAEAALSYLIGQREKKMLNKASEAKPTVPDEEDSKAKECATESEKYKCNKKDGCEFKDGKCKLKEGVKSENDGKTTNTTGSNSFVIHKAPLLIAVLLI</sequence>
<dbReference type="GO" id="GO:0098552">
    <property type="term" value="C:side of membrane"/>
    <property type="evidence" value="ECO:0007669"/>
    <property type="project" value="UniProtKB-KW"/>
</dbReference>
<dbReference type="SUPFAM" id="SSF118251">
    <property type="entry name" value="Variant surface glycoprotein MITAT 1.2, VSG 221, C-terminal domain"/>
    <property type="match status" value="1"/>
</dbReference>
<dbReference type="GO" id="GO:0005886">
    <property type="term" value="C:plasma membrane"/>
    <property type="evidence" value="ECO:0007669"/>
    <property type="project" value="UniProtKB-SubCell"/>
</dbReference>
<evidence type="ECO:0000256" key="2">
    <source>
        <dbReference type="ARBA" id="ARBA00004609"/>
    </source>
</evidence>
<keyword evidence="5" id="KW-0472">Membrane</keyword>
<keyword evidence="3" id="KW-1003">Cell membrane</keyword>
<accession>M4T053</accession>
<dbReference type="VEuPathDB" id="TriTrypDB:Tb927.5.5410"/>
<evidence type="ECO:0000256" key="3">
    <source>
        <dbReference type="ARBA" id="ARBA00022475"/>
    </source>
</evidence>
<dbReference type="VEuPathDB" id="TriTrypDB:Tb1125.5.5410"/>
<name>M4T053_9TRYP</name>
<dbReference type="SUPFAM" id="SSF58087">
    <property type="entry name" value="Variant surface glycoprotein (N-terminal domain)"/>
    <property type="match status" value="1"/>
</dbReference>
<evidence type="ECO:0000313" key="9">
    <source>
        <dbReference type="EMBL" id="AGH61041.1"/>
    </source>
</evidence>
<reference evidence="9" key="2">
    <citation type="journal article" date="2014" name="Mol. Biochem. Parasitol.">
        <title>Capturing the variant surface glycoprotein repertoire (the VSGnome) of Trypanosoma brucei Lister 427.</title>
        <authorList>
            <person name="Cross G.A."/>
            <person name="Kim H.S."/>
            <person name="Wickstead B."/>
        </authorList>
    </citation>
    <scope>NUCLEOTIDE SEQUENCE</scope>
    <source>
        <strain evidence="9">Lister 427</strain>
    </source>
</reference>
<evidence type="ECO:0000256" key="4">
    <source>
        <dbReference type="ARBA" id="ARBA00022622"/>
    </source>
</evidence>
<evidence type="ECO:0000256" key="8">
    <source>
        <dbReference type="SAM" id="SignalP"/>
    </source>
</evidence>
<dbReference type="InterPro" id="IPR027446">
    <property type="entry name" value="VSG_C_dom_sf"/>
</dbReference>
<comment type="subcellular location">
    <subcellularLocation>
        <location evidence="2">Cell membrane</location>
        <topology evidence="2">Lipid-anchor</topology>
        <topology evidence="2">GPI-anchor</topology>
    </subcellularLocation>
</comment>
<organism evidence="9">
    <name type="scientific">Trypanosoma brucei</name>
    <dbReference type="NCBI Taxonomy" id="5691"/>
    <lineage>
        <taxon>Eukaryota</taxon>
        <taxon>Discoba</taxon>
        <taxon>Euglenozoa</taxon>
        <taxon>Kinetoplastea</taxon>
        <taxon>Metakinetoplastina</taxon>
        <taxon>Trypanosomatida</taxon>
        <taxon>Trypanosomatidae</taxon>
        <taxon>Trypanosoma</taxon>
    </lineage>
</organism>
<evidence type="ECO:0000256" key="1">
    <source>
        <dbReference type="ARBA" id="ARBA00002523"/>
    </source>
</evidence>
<keyword evidence="8" id="KW-0732">Signal</keyword>
<evidence type="ECO:0000256" key="7">
    <source>
        <dbReference type="ARBA" id="ARBA00023288"/>
    </source>
</evidence>
<proteinExistence type="predicted"/>
<comment type="function">
    <text evidence="1">VSG forms a coat on the surface of the parasite. The trypanosome evades the immune response of the host by expressing a series of antigenically distinct VSGs from an estimated 1000 VSG genes.</text>
</comment>
<feature type="chain" id="PRO_5004058710" evidence="8">
    <location>
        <begin position="26"/>
        <end position="502"/>
    </location>
</feature>
<evidence type="ECO:0000256" key="5">
    <source>
        <dbReference type="ARBA" id="ARBA00023136"/>
    </source>
</evidence>
<evidence type="ECO:0000256" key="6">
    <source>
        <dbReference type="ARBA" id="ARBA00023180"/>
    </source>
</evidence>
<dbReference type="VEuPathDB" id="TriTrypDB:Tb427_000298000"/>
<keyword evidence="6" id="KW-0325">Glycoprotein</keyword>
<keyword evidence="7" id="KW-0449">Lipoprotein</keyword>
<reference evidence="9" key="1">
    <citation type="submission" date="2013-02" db="EMBL/GenBank/DDBJ databases">
        <authorList>
            <person name="Cross G.A.M."/>
            <person name="Kim H.-S."/>
            <person name="Wickstead B."/>
        </authorList>
    </citation>
    <scope>NUCLEOTIDE SEQUENCE</scope>
    <source>
        <strain evidence="9">Lister 427</strain>
    </source>
</reference>
<protein>
    <submittedName>
        <fullName evidence="9">Variant surface glycoprotein 477</fullName>
    </submittedName>
</protein>
<dbReference type="EMBL" id="KC613610">
    <property type="protein sequence ID" value="AGH61041.1"/>
    <property type="molecule type" value="Genomic_DNA"/>
</dbReference>
<dbReference type="AlphaFoldDB" id="M4T053"/>